<reference evidence="5" key="3">
    <citation type="submission" date="2022-04" db="UniProtKB">
        <authorList>
            <consortium name="WormBaseParasite"/>
        </authorList>
    </citation>
    <scope>IDENTIFICATION</scope>
</reference>
<evidence type="ECO:0000256" key="2">
    <source>
        <dbReference type="SAM" id="Phobius"/>
    </source>
</evidence>
<name>A0A4E9FQE1_BRUMA</name>
<dbReference type="CTD" id="66057576"/>
<dbReference type="Proteomes" id="UP000006672">
    <property type="component" value="Unassembled WGS sequence"/>
</dbReference>
<dbReference type="AlphaFoldDB" id="A0A4E9FQE1"/>
<reference evidence="3" key="2">
    <citation type="submission" date="2019-04" db="EMBL/GenBank/DDBJ databases">
        <authorList>
            <person name="Howe K."/>
            <person name="Paulini M."/>
            <person name="Williams G."/>
        </authorList>
    </citation>
    <scope>NUCLEOTIDE SEQUENCE [LARGE SCALE GENOMIC DNA]</scope>
    <source>
        <strain evidence="3">FR3</strain>
    </source>
</reference>
<dbReference type="KEGG" id="bmy:BM_BM11495"/>
<feature type="region of interest" description="Disordered" evidence="1">
    <location>
        <begin position="33"/>
        <end position="54"/>
    </location>
</feature>
<keyword evidence="4" id="KW-1185">Reference proteome</keyword>
<dbReference type="GeneID" id="66057576"/>
<reference evidence="4" key="1">
    <citation type="journal article" date="2007" name="Science">
        <title>Draft genome of the filarial nematode parasite Brugia malayi.</title>
        <authorList>
            <person name="Ghedin E."/>
            <person name="Wang S."/>
            <person name="Spiro D."/>
            <person name="Caler E."/>
            <person name="Zhao Q."/>
            <person name="Crabtree J."/>
            <person name="Allen J.E."/>
            <person name="Delcher A.L."/>
            <person name="Guiliano D.B."/>
            <person name="Miranda-Saavedra D."/>
            <person name="Angiuoli S.V."/>
            <person name="Creasy T."/>
            <person name="Amedeo P."/>
            <person name="Haas B."/>
            <person name="El-Sayed N.M."/>
            <person name="Wortman J.R."/>
            <person name="Feldblyum T."/>
            <person name="Tallon L."/>
            <person name="Schatz M."/>
            <person name="Shumway M."/>
            <person name="Koo H."/>
            <person name="Salzberg S.L."/>
            <person name="Schobel S."/>
            <person name="Pertea M."/>
            <person name="Pop M."/>
            <person name="White O."/>
            <person name="Barton G.J."/>
            <person name="Carlow C.K."/>
            <person name="Crawford M.J."/>
            <person name="Daub J."/>
            <person name="Dimmic M.W."/>
            <person name="Estes C.F."/>
            <person name="Foster J.M."/>
            <person name="Ganatra M."/>
            <person name="Gregory W.F."/>
            <person name="Johnson N.M."/>
            <person name="Jin J."/>
            <person name="Komuniecki R."/>
            <person name="Korf I."/>
            <person name="Kumar S."/>
            <person name="Laney S."/>
            <person name="Li B.W."/>
            <person name="Li W."/>
            <person name="Lindblom T.H."/>
            <person name="Lustigman S."/>
            <person name="Ma D."/>
            <person name="Maina C.V."/>
            <person name="Martin D.M."/>
            <person name="McCarter J.P."/>
            <person name="McReynolds L."/>
            <person name="Mitreva M."/>
            <person name="Nutman T.B."/>
            <person name="Parkinson J."/>
            <person name="Peregrin-Alvarez J.M."/>
            <person name="Poole C."/>
            <person name="Ren Q."/>
            <person name="Saunders L."/>
            <person name="Sluder A.E."/>
            <person name="Smith K."/>
            <person name="Stanke M."/>
            <person name="Unnasch T.R."/>
            <person name="Ware J."/>
            <person name="Wei A.D."/>
            <person name="Weil G."/>
            <person name="Williams D.J."/>
            <person name="Zhang Y."/>
            <person name="Williams S.A."/>
            <person name="Fraser-Liggett C."/>
            <person name="Slatko B."/>
            <person name="Blaxter M.L."/>
            <person name="Scott A.L."/>
        </authorList>
    </citation>
    <scope>NUCLEOTIDE SEQUENCE</scope>
    <source>
        <strain evidence="4">FR3</strain>
    </source>
</reference>
<protein>
    <submittedName>
        <fullName evidence="3 5">Uncharacterized protein</fullName>
    </submittedName>
</protein>
<evidence type="ECO:0000313" key="4">
    <source>
        <dbReference type="Proteomes" id="UP000006672"/>
    </source>
</evidence>
<evidence type="ECO:0000313" key="3">
    <source>
        <dbReference type="EMBL" id="VIO94843.1"/>
    </source>
</evidence>
<accession>A0A4E9FQE1</accession>
<feature type="transmembrane region" description="Helical" evidence="2">
    <location>
        <begin position="6"/>
        <end position="24"/>
    </location>
</feature>
<evidence type="ECO:0000256" key="1">
    <source>
        <dbReference type="SAM" id="MobiDB-lite"/>
    </source>
</evidence>
<sequence length="189" mass="21197">MTYQMLYWWMTFVILQFCFTILLADDRISSSSPASIPDGTSPHDDNKSTVKSVTSSTREKLLRYEKDGLVAKAIHSSAIALSNPGRLLSYEKVDLPVKNNFPASIRDRNSLHDDNQLTFKKNSPSFVLEQKPSSKIGSAAKVPRKRLPTKQRVRLGNRSRFRFRPRGKFGLLASVVGSAVSGIIDNLRK</sequence>
<evidence type="ECO:0000313" key="5">
    <source>
        <dbReference type="WBParaSite" id="Bm11495.1"/>
    </source>
</evidence>
<dbReference type="RefSeq" id="XP_042935245.1">
    <property type="nucleotide sequence ID" value="XM_043079311.1"/>
</dbReference>
<keyword evidence="2" id="KW-0812">Transmembrane</keyword>
<keyword evidence="2" id="KW-0472">Membrane</keyword>
<organism evidence="3">
    <name type="scientific">Brugia malayi</name>
    <name type="common">Filarial nematode worm</name>
    <dbReference type="NCBI Taxonomy" id="6279"/>
    <lineage>
        <taxon>Eukaryota</taxon>
        <taxon>Metazoa</taxon>
        <taxon>Ecdysozoa</taxon>
        <taxon>Nematoda</taxon>
        <taxon>Chromadorea</taxon>
        <taxon>Rhabditida</taxon>
        <taxon>Spirurina</taxon>
        <taxon>Spiruromorpha</taxon>
        <taxon>Filarioidea</taxon>
        <taxon>Onchocercidae</taxon>
        <taxon>Brugia</taxon>
    </lineage>
</organism>
<accession>A0A8L7SNA4</accession>
<dbReference type="EMBL" id="CAAKNF010000193">
    <property type="protein sequence ID" value="VIO94843.1"/>
    <property type="molecule type" value="Genomic_DNA"/>
</dbReference>
<proteinExistence type="predicted"/>
<dbReference type="WBParaSite" id="Bm11495.1">
    <property type="protein sequence ID" value="Bm11495.1"/>
    <property type="gene ID" value="WBGene00231756"/>
</dbReference>
<gene>
    <name evidence="3" type="primary">Bm11495</name>
    <name evidence="3" type="ORF">BM_BM11495</name>
</gene>
<keyword evidence="2" id="KW-1133">Transmembrane helix</keyword>